<dbReference type="InterPro" id="IPR036291">
    <property type="entry name" value="NAD(P)-bd_dom_sf"/>
</dbReference>
<dbReference type="PANTHER" id="PTHR43333">
    <property type="entry name" value="2-HACID_DH_C DOMAIN-CONTAINING PROTEIN"/>
    <property type="match status" value="1"/>
</dbReference>
<organism evidence="6 7">
    <name type="scientific">Handelsmanbacteria sp. (strain RIFCSPLOWO2_12_FULL_64_10)</name>
    <dbReference type="NCBI Taxonomy" id="1817868"/>
    <lineage>
        <taxon>Bacteria</taxon>
        <taxon>Candidatus Handelsmaniibacteriota</taxon>
    </lineage>
</organism>
<evidence type="ECO:0008006" key="8">
    <source>
        <dbReference type="Google" id="ProtNLM"/>
    </source>
</evidence>
<feature type="domain" description="D-isomer specific 2-hydroxyacid dehydrogenase catalytic" evidence="4">
    <location>
        <begin position="23"/>
        <end position="308"/>
    </location>
</feature>
<evidence type="ECO:0000256" key="1">
    <source>
        <dbReference type="ARBA" id="ARBA00023002"/>
    </source>
</evidence>
<feature type="domain" description="D-isomer specific 2-hydroxyacid dehydrogenase NAD-binding" evidence="5">
    <location>
        <begin position="102"/>
        <end position="277"/>
    </location>
</feature>
<keyword evidence="1 3" id="KW-0560">Oxidoreductase</keyword>
<dbReference type="InterPro" id="IPR006139">
    <property type="entry name" value="D-isomer_2_OHA_DH_cat_dom"/>
</dbReference>
<dbReference type="SUPFAM" id="SSF52283">
    <property type="entry name" value="Formate/glycerate dehydrogenase catalytic domain-like"/>
    <property type="match status" value="1"/>
</dbReference>
<reference evidence="6 7" key="1">
    <citation type="journal article" date="2016" name="Nat. Commun.">
        <title>Thousands of microbial genomes shed light on interconnected biogeochemical processes in an aquifer system.</title>
        <authorList>
            <person name="Anantharaman K."/>
            <person name="Brown C.T."/>
            <person name="Hug L.A."/>
            <person name="Sharon I."/>
            <person name="Castelle C.J."/>
            <person name="Probst A.J."/>
            <person name="Thomas B.C."/>
            <person name="Singh A."/>
            <person name="Wilkins M.J."/>
            <person name="Karaoz U."/>
            <person name="Brodie E.L."/>
            <person name="Williams K.H."/>
            <person name="Hubbard S.S."/>
            <person name="Banfield J.F."/>
        </authorList>
    </citation>
    <scope>NUCLEOTIDE SEQUENCE [LARGE SCALE GENOMIC DNA]</scope>
    <source>
        <strain evidence="7">RIFCSPLOWO2_12_FULL_64_10</strain>
    </source>
</reference>
<dbReference type="Proteomes" id="UP000178606">
    <property type="component" value="Unassembled WGS sequence"/>
</dbReference>
<proteinExistence type="inferred from homology"/>
<sequence length="314" mass="34609">MKVLLNLELEDRHVAQIRAVSGRVEAIRAGSKEEVLGVMPEVEAVFGGLSRDMFRRAERLRWVQTWGAGVDGMLYPEFVESGVILTSGKGTVGVHLAEHAMALLLGLTRGIAHAVRRPTWASHQPIRDAAWELIDRTMGIVGLGGTGRDLAVRAHAFGMRIIAVDPEPVERPDCVEACWRMDRFHDLLGESDVVAVCAPLTPTTQGMFNREAFRRMRRHALLINVTRGKIVDEAALIEALEQGLIGGAGLDVLPQEPLPEDHPLWRMENAIVTPHVAGGSPNRQDRIVGLFCENLRRLLAGEPLLSVIDKRKGY</sequence>
<dbReference type="InterPro" id="IPR006140">
    <property type="entry name" value="D-isomer_DH_NAD-bd"/>
</dbReference>
<evidence type="ECO:0000259" key="4">
    <source>
        <dbReference type="Pfam" id="PF00389"/>
    </source>
</evidence>
<dbReference type="AlphaFoldDB" id="A0A1F6D4K6"/>
<name>A0A1F6D4K6_HANXR</name>
<dbReference type="EMBL" id="MFKF01000039">
    <property type="protein sequence ID" value="OGG56261.1"/>
    <property type="molecule type" value="Genomic_DNA"/>
</dbReference>
<comment type="caution">
    <text evidence="6">The sequence shown here is derived from an EMBL/GenBank/DDBJ whole genome shotgun (WGS) entry which is preliminary data.</text>
</comment>
<evidence type="ECO:0000313" key="7">
    <source>
        <dbReference type="Proteomes" id="UP000178606"/>
    </source>
</evidence>
<evidence type="ECO:0000313" key="6">
    <source>
        <dbReference type="EMBL" id="OGG56261.1"/>
    </source>
</evidence>
<evidence type="ECO:0000256" key="2">
    <source>
        <dbReference type="ARBA" id="ARBA00023027"/>
    </source>
</evidence>
<dbReference type="CDD" id="cd05300">
    <property type="entry name" value="2-Hacid_dh_1"/>
    <property type="match status" value="1"/>
</dbReference>
<keyword evidence="2" id="KW-0520">NAD</keyword>
<dbReference type="Pfam" id="PF00389">
    <property type="entry name" value="2-Hacid_dh"/>
    <property type="match status" value="1"/>
</dbReference>
<dbReference type="GO" id="GO:0016616">
    <property type="term" value="F:oxidoreductase activity, acting on the CH-OH group of donors, NAD or NADP as acceptor"/>
    <property type="evidence" value="ECO:0007669"/>
    <property type="project" value="InterPro"/>
</dbReference>
<dbReference type="PANTHER" id="PTHR43333:SF1">
    <property type="entry name" value="D-ISOMER SPECIFIC 2-HYDROXYACID DEHYDROGENASE NAD-BINDING DOMAIN-CONTAINING PROTEIN"/>
    <property type="match status" value="1"/>
</dbReference>
<dbReference type="Gene3D" id="3.40.50.720">
    <property type="entry name" value="NAD(P)-binding Rossmann-like Domain"/>
    <property type="match status" value="2"/>
</dbReference>
<evidence type="ECO:0000259" key="5">
    <source>
        <dbReference type="Pfam" id="PF02826"/>
    </source>
</evidence>
<accession>A0A1F6D4K6</accession>
<dbReference type="SUPFAM" id="SSF51735">
    <property type="entry name" value="NAD(P)-binding Rossmann-fold domains"/>
    <property type="match status" value="1"/>
</dbReference>
<comment type="similarity">
    <text evidence="3">Belongs to the D-isomer specific 2-hydroxyacid dehydrogenase family.</text>
</comment>
<gene>
    <name evidence="6" type="ORF">A3F84_10335</name>
</gene>
<evidence type="ECO:0000256" key="3">
    <source>
        <dbReference type="RuleBase" id="RU003719"/>
    </source>
</evidence>
<dbReference type="GO" id="GO:0051287">
    <property type="term" value="F:NAD binding"/>
    <property type="evidence" value="ECO:0007669"/>
    <property type="project" value="InterPro"/>
</dbReference>
<protein>
    <recommendedName>
        <fullName evidence="8">D-isomer specific 2-hydroxyacid dehydrogenase NAD-binding domain-containing protein</fullName>
    </recommendedName>
</protein>
<dbReference type="Pfam" id="PF02826">
    <property type="entry name" value="2-Hacid_dh_C"/>
    <property type="match status" value="1"/>
</dbReference>